<proteinExistence type="predicted"/>
<dbReference type="SUPFAM" id="SSF53474">
    <property type="entry name" value="alpha/beta-Hydrolases"/>
    <property type="match status" value="1"/>
</dbReference>
<name>H0R6K1_9ACTN</name>
<organism evidence="2 3">
    <name type="scientific">Gordonia effusa NBRC 100432</name>
    <dbReference type="NCBI Taxonomy" id="1077974"/>
    <lineage>
        <taxon>Bacteria</taxon>
        <taxon>Bacillati</taxon>
        <taxon>Actinomycetota</taxon>
        <taxon>Actinomycetes</taxon>
        <taxon>Mycobacteriales</taxon>
        <taxon>Gordoniaceae</taxon>
        <taxon>Gordonia</taxon>
    </lineage>
</organism>
<dbReference type="AlphaFoldDB" id="H0R6K1"/>
<keyword evidence="3" id="KW-1185">Reference proteome</keyword>
<evidence type="ECO:0000259" key="1">
    <source>
        <dbReference type="Pfam" id="PF12146"/>
    </source>
</evidence>
<dbReference type="EMBL" id="BAEH01000124">
    <property type="protein sequence ID" value="GAB20702.1"/>
    <property type="molecule type" value="Genomic_DNA"/>
</dbReference>
<evidence type="ECO:0000313" key="3">
    <source>
        <dbReference type="Proteomes" id="UP000035034"/>
    </source>
</evidence>
<dbReference type="Pfam" id="PF12146">
    <property type="entry name" value="Hydrolase_4"/>
    <property type="match status" value="1"/>
</dbReference>
<sequence length="257" mass="27110">MILVSPAMAVPSRVYGTFSSELTAAGFDVRVVGRRGFEPGDAPASASNDWSYHDEAADIADAVAQIDAESPERRPILLFGHSLGGQLAAVLLSDPTSKAADRIDGLVTVAASIPHIAHYPPGYLAGDIARDVLRRTDVEGYWPAPGFGAPGAKTLMREWATMVLSGALPGDHAARPIEIPTLAIRLHDDMFVSDSAAGAFEALVAPSYLSSWTYGPADCPPNGSLDHIRWVKSPAPVVAHITDWWCAPGPGCAETES</sequence>
<dbReference type="InterPro" id="IPR022742">
    <property type="entry name" value="Hydrolase_4"/>
</dbReference>
<gene>
    <name evidence="2" type="ORF">GOEFS_124_00340</name>
</gene>
<evidence type="ECO:0000313" key="2">
    <source>
        <dbReference type="EMBL" id="GAB20702.1"/>
    </source>
</evidence>
<feature type="domain" description="Serine aminopeptidase S33" evidence="1">
    <location>
        <begin position="8"/>
        <end position="114"/>
    </location>
</feature>
<dbReference type="STRING" id="1077974.GOEFS_124_00340"/>
<protein>
    <recommendedName>
        <fullName evidence="1">Serine aminopeptidase S33 domain-containing protein</fullName>
    </recommendedName>
</protein>
<accession>H0R6K1</accession>
<comment type="caution">
    <text evidence="2">The sequence shown here is derived from an EMBL/GenBank/DDBJ whole genome shotgun (WGS) entry which is preliminary data.</text>
</comment>
<dbReference type="Gene3D" id="3.40.50.1820">
    <property type="entry name" value="alpha/beta hydrolase"/>
    <property type="match status" value="1"/>
</dbReference>
<reference evidence="2 3" key="1">
    <citation type="submission" date="2011-12" db="EMBL/GenBank/DDBJ databases">
        <title>Whole genome shotgun sequence of Gordonia effusa NBRC 100432.</title>
        <authorList>
            <person name="Yoshida I."/>
            <person name="Takarada H."/>
            <person name="Hosoyama A."/>
            <person name="Tsuchikane K."/>
            <person name="Katsumata H."/>
            <person name="Yamazaki S."/>
            <person name="Fujita N."/>
        </authorList>
    </citation>
    <scope>NUCLEOTIDE SEQUENCE [LARGE SCALE GENOMIC DNA]</scope>
    <source>
        <strain evidence="2 3">NBRC 100432</strain>
    </source>
</reference>
<dbReference type="eggNOG" id="COG4757">
    <property type="taxonomic scope" value="Bacteria"/>
</dbReference>
<dbReference type="Proteomes" id="UP000035034">
    <property type="component" value="Unassembled WGS sequence"/>
</dbReference>
<dbReference type="InterPro" id="IPR029058">
    <property type="entry name" value="AB_hydrolase_fold"/>
</dbReference>